<accession>A0A6G1HEW0</accession>
<dbReference type="Pfam" id="PF13365">
    <property type="entry name" value="Trypsin_2"/>
    <property type="match status" value="1"/>
</dbReference>
<dbReference type="AlphaFoldDB" id="A0A6G1HEW0"/>
<proteinExistence type="predicted"/>
<dbReference type="OrthoDB" id="4217619at2759"/>
<evidence type="ECO:0000256" key="1">
    <source>
        <dbReference type="SAM" id="MobiDB-lite"/>
    </source>
</evidence>
<evidence type="ECO:0008006" key="4">
    <source>
        <dbReference type="Google" id="ProtNLM"/>
    </source>
</evidence>
<feature type="compositionally biased region" description="Basic and acidic residues" evidence="1">
    <location>
        <begin position="1"/>
        <end position="19"/>
    </location>
</feature>
<gene>
    <name evidence="2" type="ORF">K402DRAFT_388956</name>
</gene>
<reference evidence="2" key="1">
    <citation type="journal article" date="2020" name="Stud. Mycol.">
        <title>101 Dothideomycetes genomes: a test case for predicting lifestyles and emergence of pathogens.</title>
        <authorList>
            <person name="Haridas S."/>
            <person name="Albert R."/>
            <person name="Binder M."/>
            <person name="Bloem J."/>
            <person name="Labutti K."/>
            <person name="Salamov A."/>
            <person name="Andreopoulos B."/>
            <person name="Baker S."/>
            <person name="Barry K."/>
            <person name="Bills G."/>
            <person name="Bluhm B."/>
            <person name="Cannon C."/>
            <person name="Castanera R."/>
            <person name="Culley D."/>
            <person name="Daum C."/>
            <person name="Ezra D."/>
            <person name="Gonzalez J."/>
            <person name="Henrissat B."/>
            <person name="Kuo A."/>
            <person name="Liang C."/>
            <person name="Lipzen A."/>
            <person name="Lutzoni F."/>
            <person name="Magnuson J."/>
            <person name="Mondo S."/>
            <person name="Nolan M."/>
            <person name="Ohm R."/>
            <person name="Pangilinan J."/>
            <person name="Park H.-J."/>
            <person name="Ramirez L."/>
            <person name="Alfaro M."/>
            <person name="Sun H."/>
            <person name="Tritt A."/>
            <person name="Yoshinaga Y."/>
            <person name="Zwiers L.-H."/>
            <person name="Turgeon B."/>
            <person name="Goodwin S."/>
            <person name="Spatafora J."/>
            <person name="Crous P."/>
            <person name="Grigoriev I."/>
        </authorList>
    </citation>
    <scope>NUCLEOTIDE SEQUENCE</scope>
    <source>
        <strain evidence="2">CBS 113979</strain>
    </source>
</reference>
<dbReference type="InterPro" id="IPR009003">
    <property type="entry name" value="Peptidase_S1_PA"/>
</dbReference>
<sequence length="361" mass="39575">MSSSHNKETCHSTKNHETLDETGSVEVRSIVSGSKSGATARKVHLLPQNLDIQTTGLETSAHQALANKQKLLKSSISDLLKGLPSSQLHLLRAASSTLVFAQEEAGTAICVSPEGLLLTCSHCVAEDAGAYERLQHEEVKQWLLFADGRAVQTRCVKWDPKRDIALLEIVAAQQPVRIEAPRDQDRGTLIPLVPSGRATRSRTAAKSEAKSWTSHPLAEEFMTFPFISFSPSPPQIQAQLICIGHPGPYDLETKSRRQVRTNYDVLEVSSGVFEGYTEGQDIQDNSEIGALKHSCWTYWGHSGSPLVLAGVYENGEGVEVESCLVGLHSSWDEETTGRRGVGWEAIDAFLKEFNEEKKATK</sequence>
<dbReference type="EMBL" id="ML977139">
    <property type="protein sequence ID" value="KAF1991560.1"/>
    <property type="molecule type" value="Genomic_DNA"/>
</dbReference>
<dbReference type="InterPro" id="IPR043504">
    <property type="entry name" value="Peptidase_S1_PA_chymotrypsin"/>
</dbReference>
<dbReference type="SUPFAM" id="SSF50494">
    <property type="entry name" value="Trypsin-like serine proteases"/>
    <property type="match status" value="1"/>
</dbReference>
<protein>
    <recommendedName>
        <fullName evidence="4">Trypsin-like serine protease</fullName>
    </recommendedName>
</protein>
<feature type="region of interest" description="Disordered" evidence="1">
    <location>
        <begin position="1"/>
        <end position="25"/>
    </location>
</feature>
<dbReference type="Gene3D" id="2.40.10.10">
    <property type="entry name" value="Trypsin-like serine proteases"/>
    <property type="match status" value="1"/>
</dbReference>
<dbReference type="Proteomes" id="UP000800041">
    <property type="component" value="Unassembled WGS sequence"/>
</dbReference>
<evidence type="ECO:0000313" key="2">
    <source>
        <dbReference type="EMBL" id="KAF1991560.1"/>
    </source>
</evidence>
<organism evidence="2 3">
    <name type="scientific">Aulographum hederae CBS 113979</name>
    <dbReference type="NCBI Taxonomy" id="1176131"/>
    <lineage>
        <taxon>Eukaryota</taxon>
        <taxon>Fungi</taxon>
        <taxon>Dikarya</taxon>
        <taxon>Ascomycota</taxon>
        <taxon>Pezizomycotina</taxon>
        <taxon>Dothideomycetes</taxon>
        <taxon>Pleosporomycetidae</taxon>
        <taxon>Aulographales</taxon>
        <taxon>Aulographaceae</taxon>
    </lineage>
</organism>
<keyword evidence="3" id="KW-1185">Reference proteome</keyword>
<evidence type="ECO:0000313" key="3">
    <source>
        <dbReference type="Proteomes" id="UP000800041"/>
    </source>
</evidence>
<name>A0A6G1HEW0_9PEZI</name>